<dbReference type="Gene3D" id="3.40.50.300">
    <property type="entry name" value="P-loop containing nucleotide triphosphate hydrolases"/>
    <property type="match status" value="1"/>
</dbReference>
<dbReference type="GO" id="GO:0006302">
    <property type="term" value="P:double-strand break repair"/>
    <property type="evidence" value="ECO:0007669"/>
    <property type="project" value="InterPro"/>
</dbReference>
<dbReference type="Pfam" id="PF13476">
    <property type="entry name" value="AAA_23"/>
    <property type="match status" value="1"/>
</dbReference>
<dbReference type="RefSeq" id="WP_156269328.1">
    <property type="nucleotide sequence ID" value="NZ_WOGU01000007.1"/>
</dbReference>
<organism evidence="3 4">
    <name type="scientific">Kocuria sediminis</name>
    <dbReference type="NCBI Taxonomy" id="1038857"/>
    <lineage>
        <taxon>Bacteria</taxon>
        <taxon>Bacillati</taxon>
        <taxon>Actinomycetota</taxon>
        <taxon>Actinomycetes</taxon>
        <taxon>Micrococcales</taxon>
        <taxon>Micrococcaceae</taxon>
        <taxon>Kocuria</taxon>
    </lineage>
</organism>
<feature type="coiled-coil region" evidence="1">
    <location>
        <begin position="211"/>
        <end position="258"/>
    </location>
</feature>
<evidence type="ECO:0000313" key="4">
    <source>
        <dbReference type="Proteomes" id="UP000436989"/>
    </source>
</evidence>
<evidence type="ECO:0000256" key="1">
    <source>
        <dbReference type="SAM" id="Coils"/>
    </source>
</evidence>
<dbReference type="AlphaFoldDB" id="A0A6N8GQ56"/>
<reference evidence="3 4" key="1">
    <citation type="submission" date="2019-12" db="EMBL/GenBank/DDBJ databases">
        <authorList>
            <person name="Shi Y."/>
        </authorList>
    </citation>
    <scope>NUCLEOTIDE SEQUENCE [LARGE SCALE GENOMIC DNA]</scope>
    <source>
        <strain evidence="3 4">JCM 17929</strain>
    </source>
</reference>
<proteinExistence type="predicted"/>
<dbReference type="Proteomes" id="UP000436989">
    <property type="component" value="Unassembled WGS sequence"/>
</dbReference>
<sequence>MSTMVSRLHLVHLTAVGNSVAPATIEFGDRLTVIHGASDTGKSHIFDLLSYAFGIAQAIELPDEAKGYQYVHLGVRTTEGNIVTLVRDFNGGRIGLVEEDLRELTTNLAPEYLAPKHVSKDPRSASRYLLSLTDLDESVVRTNQYNETRPLQWRDVFRLTAVDEETILTKRSPIEFGQYHDRPVESAIFRMFIEGQDDSGLTPIPKAAELKKISANKLEILDQVIADLEQELAASPPVDQLHNQLARLNESLIAASRTMNDVSSQRDELVLRRAANTKTLASFVERQDELGSLEARFGLLHTQYESDLSRLEMLAQASDVLAVEEDGSCPFCGAEPAHQHWPESPLTTEEPATFAAAIASEQNKIMSLRANLDETISSIRFERQEITVRASALRDDNAQLTTQIRRLDTAIETPGGELPPLLKTRSLVERQIDSHDRLLNLLALRTATAQVNKPKTSTEVPIVSGDLHQFDTVAQEILRQWSFSNDSTVHYSTSERDLFVDQRLRRVRGKGVRSILRALFNVSLAEYCLRRDYRHPGFVILDSPIVTYRQPGDPELRGEEETISTNVVDAFYVYLQNQFGGQSLILENKSPISPLPEGSREYFFGGTAATTQRTGFYPPQN</sequence>
<dbReference type="InterPro" id="IPR027417">
    <property type="entry name" value="P-loop_NTPase"/>
</dbReference>
<evidence type="ECO:0000259" key="2">
    <source>
        <dbReference type="Pfam" id="PF13476"/>
    </source>
</evidence>
<comment type="caution">
    <text evidence="3">The sequence shown here is derived from an EMBL/GenBank/DDBJ whole genome shotgun (WGS) entry which is preliminary data.</text>
</comment>
<evidence type="ECO:0000313" key="3">
    <source>
        <dbReference type="EMBL" id="MUN63413.1"/>
    </source>
</evidence>
<protein>
    <recommendedName>
        <fullName evidence="2">Rad50/SbcC-type AAA domain-containing protein</fullName>
    </recommendedName>
</protein>
<keyword evidence="4" id="KW-1185">Reference proteome</keyword>
<dbReference type="GO" id="GO:0016887">
    <property type="term" value="F:ATP hydrolysis activity"/>
    <property type="evidence" value="ECO:0007669"/>
    <property type="project" value="InterPro"/>
</dbReference>
<dbReference type="InterPro" id="IPR038729">
    <property type="entry name" value="Rad50/SbcC_AAA"/>
</dbReference>
<accession>A0A6N8GQ56</accession>
<gene>
    <name evidence="3" type="ORF">GMA12_09715</name>
</gene>
<keyword evidence="1" id="KW-0175">Coiled coil</keyword>
<name>A0A6N8GQ56_9MICC</name>
<feature type="domain" description="Rad50/SbcC-type AAA" evidence="2">
    <location>
        <begin position="21"/>
        <end position="121"/>
    </location>
</feature>
<dbReference type="EMBL" id="WOGU01000007">
    <property type="protein sequence ID" value="MUN63413.1"/>
    <property type="molecule type" value="Genomic_DNA"/>
</dbReference>
<dbReference type="SUPFAM" id="SSF52540">
    <property type="entry name" value="P-loop containing nucleoside triphosphate hydrolases"/>
    <property type="match status" value="1"/>
</dbReference>